<organism evidence="2 3">
    <name type="scientific">Chloropicon roscoffensis</name>
    <dbReference type="NCBI Taxonomy" id="1461544"/>
    <lineage>
        <taxon>Eukaryota</taxon>
        <taxon>Viridiplantae</taxon>
        <taxon>Chlorophyta</taxon>
        <taxon>Chloropicophyceae</taxon>
        <taxon>Chloropicales</taxon>
        <taxon>Chloropicaceae</taxon>
        <taxon>Chloropicon</taxon>
    </lineage>
</organism>
<sequence length="1371" mass="144416">MDSENRSIGEVFHVRTVREPCAVYGTCIGRFDGRKSFLVLNYRSRLEVYENDVLLEPDQESEVVNHKARPVLASVLHSKGKRHAHAIIVVPADPSKRAEKDDASSSSKTSKDSLLVLYVDHSKGKHYWSLLRWDDEGSAFGEVGHAAGEGPAPGMAEVVCGALASFRVPTRGAREGSPVHLAAYAISCKALWAVRVSGSEVEARAIASGGALWRLLRPPRCSGPPASCSRILGVEVLRSQRDFSAGRLSVALLVTTHDPPTEQTDLRTVALALPRSGTWGGTLGESGSTQSLEAGPFTCENLDPTTAVLCACDTENGPEVVAVSSQGMDRFWEDEVGGEFRSHRKEAAMGGVPTCARYVRELGILLVGETSGGVHCIGMLPKGHGAMAARVNRSDGLAFPPPSSLELLPSPSPTQDMTNAEEERARCHELVIASAHGATEWLWISSHGPVTAKPLVIAKPAGRVSEGSGAVVDACCSPGHGGDAVVSCGGAAGHAVAARTALGLSLRAVAEAEGAVPEEFGRPDLVAVDCGKRSFMLFSFEAQRRTLAMEWSDGGMRPAEVPGLEHLDVTLCATSPGTDLILQATAGEVRLACLEQGRAIARWSAAEQQGQGFIGSKHAAACGSRVAVSLGGGVVQGLRAWNRKIQPLARVHLEREVSCLALAECELGCDDVTLLLAGEWMTNAVVVLEFQQMEELLRVDPLGAGQPRSLALVSGGRSSLSHLYVGTALGTVHLVPFSAEDGELCIEVEEADTAHVGQGPIDLTLVPVEPKRLQGGVSNSKSMDSRVTCVYARSDVDESVVFVEGRLAMELRSALQEAGEEEAGGAAWLEVRACRVGGSREVSAIVAAPTNDGCVAWLDRNGCLRVGSLDWNDRASRNVLPLRRTAMAVAHHEPSDTVVFVTEDEEGRSWLDLVDSTTTERKAGLRMHEGHVHTALAVASVAGKPCVVTCGLAVRDAALVEGNCLRPAQVCPIASFYQVGRKFDTKVEGSDTVDREVSLIGAHSLGDACNSVCDCRHPRLGDEDLLVLGCNASLVILRLTLDASSHAGKGGQDEALADITRRLNAMETRAASGEWNPSIVGGGASARAEGEPEPRPAAAAKGKGRGLAVSELCRRDQRHPISRVRRCGGAESEFVASDLQGNVVVYRLREAAGEGAHSAILELVPACRYSTGALVLDLCPIGDGSSVLVSDALACRVLQRDPATEREFRRRCEEQRAEAHEKGDDPPAPSEYPSAESEGGTLVAPEMGVSGTWSTPDPVVRILEGNLRPRWTMRQEALAAGAGLGSLLRFLLVTSGGGLAAVDVLGDQAVAGLSALAAESSPNHPGGSGNCWLDGDAAIEGAADWAEGAQSTAKGSREALKALTLLGLLHA</sequence>
<evidence type="ECO:0008006" key="4">
    <source>
        <dbReference type="Google" id="ProtNLM"/>
    </source>
</evidence>
<feature type="region of interest" description="Disordered" evidence="1">
    <location>
        <begin position="1074"/>
        <end position="1103"/>
    </location>
</feature>
<name>A0AAX4PLP0_9CHLO</name>
<dbReference type="Gene3D" id="2.130.10.10">
    <property type="entry name" value="YVTN repeat-like/Quinoprotein amine dehydrogenase"/>
    <property type="match status" value="2"/>
</dbReference>
<evidence type="ECO:0000313" key="3">
    <source>
        <dbReference type="Proteomes" id="UP001472866"/>
    </source>
</evidence>
<dbReference type="Proteomes" id="UP001472866">
    <property type="component" value="Chromosome 17"/>
</dbReference>
<feature type="compositionally biased region" description="Basic and acidic residues" evidence="1">
    <location>
        <begin position="1206"/>
        <end position="1225"/>
    </location>
</feature>
<proteinExistence type="predicted"/>
<dbReference type="EMBL" id="CP151517">
    <property type="protein sequence ID" value="WZN67047.1"/>
    <property type="molecule type" value="Genomic_DNA"/>
</dbReference>
<evidence type="ECO:0000256" key="1">
    <source>
        <dbReference type="SAM" id="MobiDB-lite"/>
    </source>
</evidence>
<keyword evidence="3" id="KW-1185">Reference proteome</keyword>
<protein>
    <recommendedName>
        <fullName evidence="4">Cleavage/polyadenylation specificity factor A subunit N-terminal domain-containing protein</fullName>
    </recommendedName>
</protein>
<dbReference type="PANTHER" id="PTHR10644">
    <property type="entry name" value="DNA REPAIR/RNA PROCESSING CPSF FAMILY"/>
    <property type="match status" value="1"/>
</dbReference>
<evidence type="ECO:0000313" key="2">
    <source>
        <dbReference type="EMBL" id="WZN67047.1"/>
    </source>
</evidence>
<accession>A0AAX4PLP0</accession>
<dbReference type="InterPro" id="IPR015943">
    <property type="entry name" value="WD40/YVTN_repeat-like_dom_sf"/>
</dbReference>
<gene>
    <name evidence="2" type="ORF">HKI87_17g86190</name>
</gene>
<reference evidence="2 3" key="1">
    <citation type="submission" date="2024-03" db="EMBL/GenBank/DDBJ databases">
        <title>Complete genome sequence of the green alga Chloropicon roscoffensis RCC1871.</title>
        <authorList>
            <person name="Lemieux C."/>
            <person name="Pombert J.-F."/>
            <person name="Otis C."/>
            <person name="Turmel M."/>
        </authorList>
    </citation>
    <scope>NUCLEOTIDE SEQUENCE [LARGE SCALE GENOMIC DNA]</scope>
    <source>
        <strain evidence="2 3">RCC1871</strain>
    </source>
</reference>
<dbReference type="InterPro" id="IPR050358">
    <property type="entry name" value="RSE1/DDB1/CFT1"/>
</dbReference>
<feature type="region of interest" description="Disordered" evidence="1">
    <location>
        <begin position="1206"/>
        <end position="1245"/>
    </location>
</feature>